<organism evidence="5 6">
    <name type="scientific">Antarcticimicrobium luteum</name>
    <dbReference type="NCBI Taxonomy" id="2547397"/>
    <lineage>
        <taxon>Bacteria</taxon>
        <taxon>Pseudomonadati</taxon>
        <taxon>Pseudomonadota</taxon>
        <taxon>Alphaproteobacteria</taxon>
        <taxon>Rhodobacterales</taxon>
        <taxon>Paracoccaceae</taxon>
        <taxon>Antarcticimicrobium</taxon>
    </lineage>
</organism>
<reference evidence="5 6" key="1">
    <citation type="submission" date="2019-03" db="EMBL/GenBank/DDBJ databases">
        <title>Ruegeria lutea sp. nov., a novel strain, isolated from marine sediment, the Masan Bay, South Korea.</title>
        <authorList>
            <person name="Kim J."/>
            <person name="Kim D.-Y."/>
            <person name="Lee S.-S."/>
        </authorList>
    </citation>
    <scope>NUCLEOTIDE SEQUENCE [LARGE SCALE GENOMIC DNA]</scope>
    <source>
        <strain evidence="5 6">318-1</strain>
    </source>
</reference>
<dbReference type="InterPro" id="IPR017643">
    <property type="entry name" value="Hydroxypyruvate_isomerase"/>
</dbReference>
<accession>A0A4R5V1P0</accession>
<dbReference type="RefSeq" id="WP_133360259.1">
    <property type="nucleotide sequence ID" value="NZ_SMUV01000068.1"/>
</dbReference>
<dbReference type="EC" id="5.3.1.22" evidence="5"/>
<dbReference type="PIRSF" id="PIRSF006241">
    <property type="entry name" value="HyI"/>
    <property type="match status" value="1"/>
</dbReference>
<comment type="caution">
    <text evidence="5">The sequence shown here is derived from an EMBL/GenBank/DDBJ whole genome shotgun (WGS) entry which is preliminary data.</text>
</comment>
<dbReference type="PANTHER" id="PTHR43489">
    <property type="entry name" value="ISOMERASE"/>
    <property type="match status" value="1"/>
</dbReference>
<dbReference type="OrthoDB" id="9786584at2"/>
<dbReference type="SUPFAM" id="SSF51658">
    <property type="entry name" value="Xylose isomerase-like"/>
    <property type="match status" value="1"/>
</dbReference>
<evidence type="ECO:0000256" key="2">
    <source>
        <dbReference type="PIRNR" id="PIRNR006241"/>
    </source>
</evidence>
<sequence>MPRFAANLSMMFPESPFTDRFACAARDGFEAVEFLFPYEWPAAKLADRLSEHGLTQALFNLPPGNWEWGDRGLACRPERGVEFRESVDLALEYARALDCPRLHVMAGLVADRDDREALHTTYIENLRLAADRAAAQGATVLVEPLNPHDMPGYFLASVPHALDVIAEVGRPNLKLQADIYHMQRIQGELASTLADHIDVIGHVQIADTPGRHEPGTGEINYPFLFATLDQLGYDGWVGCEYLPSGGAGSASGWMRDWRRH</sequence>
<dbReference type="InterPro" id="IPR050417">
    <property type="entry name" value="Sugar_Epim/Isomerase"/>
</dbReference>
<evidence type="ECO:0000256" key="1">
    <source>
        <dbReference type="ARBA" id="ARBA00023235"/>
    </source>
</evidence>
<name>A0A4R5V1P0_9RHOB</name>
<proteinExistence type="inferred from homology"/>
<dbReference type="InterPro" id="IPR036237">
    <property type="entry name" value="Xyl_isomerase-like_sf"/>
</dbReference>
<dbReference type="InterPro" id="IPR026040">
    <property type="entry name" value="HyI-like"/>
</dbReference>
<dbReference type="EMBL" id="SMUV01000068">
    <property type="protein sequence ID" value="TDK45644.1"/>
    <property type="molecule type" value="Genomic_DNA"/>
</dbReference>
<protein>
    <submittedName>
        <fullName evidence="5">Hydroxypyruvate isomerase</fullName>
        <ecNumber evidence="5">5.3.1.22</ecNumber>
    </submittedName>
</protein>
<gene>
    <name evidence="5" type="primary">hyi</name>
    <name evidence="5" type="ORF">E1832_13335</name>
</gene>
<dbReference type="PANTHER" id="PTHR43489:SF6">
    <property type="entry name" value="HYDROXYPYRUVATE ISOMERASE-RELATED"/>
    <property type="match status" value="1"/>
</dbReference>
<evidence type="ECO:0000259" key="4">
    <source>
        <dbReference type="Pfam" id="PF01261"/>
    </source>
</evidence>
<dbReference type="GO" id="GO:0008903">
    <property type="term" value="F:hydroxypyruvate isomerase activity"/>
    <property type="evidence" value="ECO:0007669"/>
    <property type="project" value="UniProtKB-EC"/>
</dbReference>
<evidence type="ECO:0000256" key="3">
    <source>
        <dbReference type="PIRSR" id="PIRSR006241-50"/>
    </source>
</evidence>
<dbReference type="NCBIfam" id="TIGR03234">
    <property type="entry name" value="OH-pyruv-isom"/>
    <property type="match status" value="1"/>
</dbReference>
<dbReference type="NCBIfam" id="NF043033">
    <property type="entry name" value="OxoTetrIsom"/>
    <property type="match status" value="1"/>
</dbReference>
<dbReference type="AlphaFoldDB" id="A0A4R5V1P0"/>
<dbReference type="InterPro" id="IPR013022">
    <property type="entry name" value="Xyl_isomerase-like_TIM-brl"/>
</dbReference>
<dbReference type="Gene3D" id="3.20.20.150">
    <property type="entry name" value="Divalent-metal-dependent TIM barrel enzymes"/>
    <property type="match status" value="1"/>
</dbReference>
<comment type="similarity">
    <text evidence="2">Belongs to the hyi family.</text>
</comment>
<evidence type="ECO:0000313" key="5">
    <source>
        <dbReference type="EMBL" id="TDK45644.1"/>
    </source>
</evidence>
<evidence type="ECO:0000313" key="6">
    <source>
        <dbReference type="Proteomes" id="UP000295301"/>
    </source>
</evidence>
<dbReference type="Pfam" id="PF01261">
    <property type="entry name" value="AP_endonuc_2"/>
    <property type="match status" value="1"/>
</dbReference>
<dbReference type="FunFam" id="3.20.20.150:FF:000007">
    <property type="entry name" value="Hydroxypyruvate isomerase"/>
    <property type="match status" value="1"/>
</dbReference>
<dbReference type="Proteomes" id="UP000295301">
    <property type="component" value="Unassembled WGS sequence"/>
</dbReference>
<feature type="active site" description="Proton donor/acceptor" evidence="3">
    <location>
        <position position="240"/>
    </location>
</feature>
<keyword evidence="6" id="KW-1185">Reference proteome</keyword>
<keyword evidence="1 2" id="KW-0413">Isomerase</keyword>
<feature type="domain" description="Xylose isomerase-like TIM barrel" evidence="4">
    <location>
        <begin position="23"/>
        <end position="256"/>
    </location>
</feature>
<feature type="active site" description="Proton donor/acceptor" evidence="3">
    <location>
        <position position="143"/>
    </location>
</feature>
<dbReference type="GO" id="GO:0046487">
    <property type="term" value="P:glyoxylate metabolic process"/>
    <property type="evidence" value="ECO:0007669"/>
    <property type="project" value="TreeGrafter"/>
</dbReference>
<dbReference type="InterPro" id="IPR053398">
    <property type="entry name" value="HPT_OtnI_isomerases"/>
</dbReference>
<keyword evidence="5" id="KW-0670">Pyruvate</keyword>